<accession>A0A2Z5HC28</accession>
<reference evidence="1 2" key="1">
    <citation type="submission" date="2018-05" db="EMBL/GenBank/DDBJ databases">
        <title>Characterization Of A New Bacterial Virus From Orangutan (Pongo pygmaeus).</title>
        <authorList>
            <person name="Ahmad Hisham U.B."/>
            <person name="Ramli N.A."/>
            <person name="Mohamad Zawawi N.A."/>
            <person name="Mat Arip Y."/>
        </authorList>
    </citation>
    <scope>NUCLEOTIDE SEQUENCE [LARGE SCALE GENOMIC DNA]</scope>
</reference>
<dbReference type="Proteomes" id="UP000252104">
    <property type="component" value="Segment"/>
</dbReference>
<name>A0A2Z5HC28_9CAUD</name>
<sequence>MFNILIVNEQGNEIETIQSPINPIGTHSMVTEKAVYDCIEFSADFKNNQIVVHVENDFMEFN</sequence>
<evidence type="ECO:0000313" key="2">
    <source>
        <dbReference type="Proteomes" id="UP000252104"/>
    </source>
</evidence>
<organism evidence="1 2">
    <name type="scientific">Escherichia phage UB</name>
    <dbReference type="NCBI Taxonomy" id="2268588"/>
    <lineage>
        <taxon>Viruses</taxon>
        <taxon>Duplodnaviria</taxon>
        <taxon>Heunggongvirae</taxon>
        <taxon>Uroviricota</taxon>
        <taxon>Caudoviricetes</taxon>
        <taxon>Asteriusvirus</taxon>
        <taxon>Asteriusvirus PBECO4</taxon>
    </lineage>
</organism>
<reference evidence="2" key="2">
    <citation type="submission" date="2018-05" db="EMBL/GenBank/DDBJ databases">
        <title>Genome Assembly Of Bacteriophage Specific To Escherichia coli 0157:H7.</title>
        <authorList>
            <person name="Ahmad Hisham U.B."/>
            <person name="Ramli N.A."/>
            <person name="Mohamad Zawawi N.A."/>
            <person name="Mat Arip Y."/>
        </authorList>
    </citation>
    <scope>NUCLEOTIDE SEQUENCE [LARGE SCALE GENOMIC DNA]</scope>
</reference>
<protein>
    <submittedName>
        <fullName evidence="1">Uncharacterized protein</fullName>
    </submittedName>
</protein>
<dbReference type="EMBL" id="MH383160">
    <property type="protein sequence ID" value="AXC37052.1"/>
    <property type="molecule type" value="Genomic_DNA"/>
</dbReference>
<proteinExistence type="predicted"/>
<evidence type="ECO:0000313" key="1">
    <source>
        <dbReference type="EMBL" id="AXC37052.1"/>
    </source>
</evidence>